<dbReference type="AlphaFoldDB" id="A0AAW0XP73"/>
<evidence type="ECO:0000259" key="8">
    <source>
        <dbReference type="SMART" id="SM01144"/>
    </source>
</evidence>
<reference evidence="9 10" key="1">
    <citation type="journal article" date="2024" name="BMC Genomics">
        <title>Genome assembly of redclaw crayfish (Cherax quadricarinatus) provides insights into its immune adaptation and hypoxia tolerance.</title>
        <authorList>
            <person name="Liu Z."/>
            <person name="Zheng J."/>
            <person name="Li H."/>
            <person name="Fang K."/>
            <person name="Wang S."/>
            <person name="He J."/>
            <person name="Zhou D."/>
            <person name="Weng S."/>
            <person name="Chi M."/>
            <person name="Gu Z."/>
            <person name="He J."/>
            <person name="Li F."/>
            <person name="Wang M."/>
        </authorList>
    </citation>
    <scope>NUCLEOTIDE SEQUENCE [LARGE SCALE GENOMIC DNA]</scope>
    <source>
        <strain evidence="9">ZL_2023a</strain>
    </source>
</reference>
<comment type="catalytic activity">
    <reaction evidence="6">
        <text>a uridine in tRNA + S-adenosyl-L-methionine = a 3-[(3S)-3-amino-3-carboxypropyl]uridine in tRNA + S-methyl-5'-thioadenosine + H(+)</text>
        <dbReference type="Rhea" id="RHEA:62432"/>
        <dbReference type="Rhea" id="RHEA-COMP:13339"/>
        <dbReference type="Rhea" id="RHEA-COMP:16092"/>
        <dbReference type="ChEBI" id="CHEBI:15378"/>
        <dbReference type="ChEBI" id="CHEBI:17509"/>
        <dbReference type="ChEBI" id="CHEBI:59789"/>
        <dbReference type="ChEBI" id="CHEBI:65315"/>
        <dbReference type="ChEBI" id="CHEBI:82930"/>
        <dbReference type="EC" id="2.5.1.25"/>
    </reaction>
</comment>
<evidence type="ECO:0000256" key="3">
    <source>
        <dbReference type="ARBA" id="ARBA00022691"/>
    </source>
</evidence>
<evidence type="ECO:0000256" key="5">
    <source>
        <dbReference type="ARBA" id="ARBA00034489"/>
    </source>
</evidence>
<dbReference type="SMART" id="SM01144">
    <property type="entry name" value="DTW"/>
    <property type="match status" value="1"/>
</dbReference>
<feature type="region of interest" description="Disordered" evidence="7">
    <location>
        <begin position="279"/>
        <end position="300"/>
    </location>
</feature>
<proteinExistence type="inferred from homology"/>
<comment type="caution">
    <text evidence="9">The sequence shown here is derived from an EMBL/GenBank/DDBJ whole genome shotgun (WGS) entry which is preliminary data.</text>
</comment>
<evidence type="ECO:0000256" key="4">
    <source>
        <dbReference type="ARBA" id="ARBA00022694"/>
    </source>
</evidence>
<evidence type="ECO:0000256" key="2">
    <source>
        <dbReference type="ARBA" id="ARBA00022679"/>
    </source>
</evidence>
<dbReference type="PANTHER" id="PTHR21392:SF0">
    <property type="entry name" value="TRNA-URIDINE AMINOCARBOXYPROPYLTRANSFERASE 2"/>
    <property type="match status" value="1"/>
</dbReference>
<organism evidence="9 10">
    <name type="scientific">Cherax quadricarinatus</name>
    <name type="common">Australian red claw crayfish</name>
    <dbReference type="NCBI Taxonomy" id="27406"/>
    <lineage>
        <taxon>Eukaryota</taxon>
        <taxon>Metazoa</taxon>
        <taxon>Ecdysozoa</taxon>
        <taxon>Arthropoda</taxon>
        <taxon>Crustacea</taxon>
        <taxon>Multicrustacea</taxon>
        <taxon>Malacostraca</taxon>
        <taxon>Eumalacostraca</taxon>
        <taxon>Eucarida</taxon>
        <taxon>Decapoda</taxon>
        <taxon>Pleocyemata</taxon>
        <taxon>Astacidea</taxon>
        <taxon>Parastacoidea</taxon>
        <taxon>Parastacidae</taxon>
        <taxon>Cherax</taxon>
    </lineage>
</organism>
<keyword evidence="4" id="KW-0819">tRNA processing</keyword>
<dbReference type="EMBL" id="JARKIK010000030">
    <property type="protein sequence ID" value="KAK8741415.1"/>
    <property type="molecule type" value="Genomic_DNA"/>
</dbReference>
<evidence type="ECO:0000256" key="6">
    <source>
        <dbReference type="ARBA" id="ARBA00048718"/>
    </source>
</evidence>
<evidence type="ECO:0000256" key="1">
    <source>
        <dbReference type="ARBA" id="ARBA00012386"/>
    </source>
</evidence>
<dbReference type="InterPro" id="IPR039262">
    <property type="entry name" value="DTWD2/TAPT"/>
</dbReference>
<dbReference type="PANTHER" id="PTHR21392">
    <property type="entry name" value="TRNA-URIDINE AMINOCARBOXYPROPYLTRANSFERASE 2"/>
    <property type="match status" value="1"/>
</dbReference>
<evidence type="ECO:0000256" key="7">
    <source>
        <dbReference type="SAM" id="MobiDB-lite"/>
    </source>
</evidence>
<dbReference type="EC" id="2.5.1.25" evidence="1"/>
<protein>
    <recommendedName>
        <fullName evidence="1">tRNA-uridine aminocarboxypropyltransferase</fullName>
        <ecNumber evidence="1">2.5.1.25</ecNumber>
    </recommendedName>
</protein>
<dbReference type="GO" id="GO:0008033">
    <property type="term" value="P:tRNA processing"/>
    <property type="evidence" value="ECO:0007669"/>
    <property type="project" value="UniProtKB-KW"/>
</dbReference>
<feature type="compositionally biased region" description="Basic and acidic residues" evidence="7">
    <location>
        <begin position="287"/>
        <end position="298"/>
    </location>
</feature>
<keyword evidence="2" id="KW-0808">Transferase</keyword>
<keyword evidence="10" id="KW-1185">Reference proteome</keyword>
<sequence>MAEGIEEELAQLADLTHIEIGRREKRPLCNICSRPVGVCWCWSLGRQRVETSCRVVILQHPHEEKRCLRTAPILQAALPKGAYVEVKGKRFPFSRFPQLEDIFTNENSILMYPGEKAISLEELPHVGKDQPPYNIIIIDGTWQQAKSMYHNCCHLHSLRQVSLSGKYISEYVIRTQPTEDALSTVESAAIALATLEQNWSIYHTLVYPLQLLCQYQIQHGAVPHQSKEHMIISGRSSKPLGKRTYKKLRKCGAKQGDSLSEFMDSLTLYTSQVEEINHAGGPNFDGVKSHDGSDKTETKNCNLDRNIHNSSGNETQNLNMLHQIFPVLNTAIESSQEFR</sequence>
<dbReference type="GO" id="GO:0016432">
    <property type="term" value="F:tRNA-uridine aminocarboxypropyltransferase activity"/>
    <property type="evidence" value="ECO:0007669"/>
    <property type="project" value="UniProtKB-EC"/>
</dbReference>
<dbReference type="Pfam" id="PF03942">
    <property type="entry name" value="DTW"/>
    <property type="match status" value="1"/>
</dbReference>
<gene>
    <name evidence="9" type="ORF">OTU49_002209</name>
</gene>
<evidence type="ECO:0000313" key="10">
    <source>
        <dbReference type="Proteomes" id="UP001445076"/>
    </source>
</evidence>
<feature type="domain" description="DTW" evidence="8">
    <location>
        <begin position="25"/>
        <end position="221"/>
    </location>
</feature>
<comment type="similarity">
    <text evidence="5">Belongs to the TDD superfamily. DTWD2 family.</text>
</comment>
<dbReference type="Proteomes" id="UP001445076">
    <property type="component" value="Unassembled WGS sequence"/>
</dbReference>
<keyword evidence="3" id="KW-0949">S-adenosyl-L-methionine</keyword>
<accession>A0AAW0XP73</accession>
<name>A0AAW0XP73_CHEQU</name>
<evidence type="ECO:0000313" key="9">
    <source>
        <dbReference type="EMBL" id="KAK8741415.1"/>
    </source>
</evidence>
<dbReference type="InterPro" id="IPR005636">
    <property type="entry name" value="DTW"/>
</dbReference>